<accession>A0ABR7XK72</accession>
<keyword evidence="1" id="KW-0812">Transmembrane</keyword>
<keyword evidence="1" id="KW-0472">Membrane</keyword>
<name>A0ABR7XK72_9BACT</name>
<feature type="transmembrane region" description="Helical" evidence="1">
    <location>
        <begin position="166"/>
        <end position="185"/>
    </location>
</feature>
<gene>
    <name evidence="2" type="ORF">H9Q13_16015</name>
</gene>
<evidence type="ECO:0000313" key="2">
    <source>
        <dbReference type="EMBL" id="MBD1398679.1"/>
    </source>
</evidence>
<dbReference type="RefSeq" id="WP_191184814.1">
    <property type="nucleotide sequence ID" value="NZ_JACXAJ010000010.1"/>
</dbReference>
<sequence length="232" mass="26364">MNWFTKTFSSTIGRKIIMSITGLFLCSFLVVHLIGNLTLFKGDDGVTFNLYSHFMANNPIIRTMEIVLVLGFVFHIYDALVLTRRNKTARPVGYSENHPQENSTWSSRNMGLLGTVILVFLIIHLWNFFVPARFGGVAGLEGLDGVVIDNVDYDNLYLKVVQSFQIWWYVVIYVISMVALAYHLIHGFQSAFQSLGLTHKKYTPFIKTFGVVFSVLVCFGFAIIPIYFFFAA</sequence>
<protein>
    <submittedName>
        <fullName evidence="2">Succinate dehydrogenase cytochrome b subunit</fullName>
    </submittedName>
</protein>
<evidence type="ECO:0000256" key="1">
    <source>
        <dbReference type="SAM" id="Phobius"/>
    </source>
</evidence>
<proteinExistence type="predicted"/>
<feature type="transmembrane region" description="Helical" evidence="1">
    <location>
        <begin position="60"/>
        <end position="80"/>
    </location>
</feature>
<keyword evidence="3" id="KW-1185">Reference proteome</keyword>
<dbReference type="Gene3D" id="1.20.1300.10">
    <property type="entry name" value="Fumarate reductase/succinate dehydrogenase, transmembrane subunit"/>
    <property type="match status" value="1"/>
</dbReference>
<dbReference type="NCBIfam" id="TIGR02046">
    <property type="entry name" value="sdhC_b558_fam"/>
    <property type="match status" value="1"/>
</dbReference>
<dbReference type="EMBL" id="JACXAJ010000010">
    <property type="protein sequence ID" value="MBD1398679.1"/>
    <property type="molecule type" value="Genomic_DNA"/>
</dbReference>
<dbReference type="InterPro" id="IPR011138">
    <property type="entry name" value="Cytochrome_b-558"/>
</dbReference>
<organism evidence="2 3">
    <name type="scientific">Pontibacter aquaedesilientis</name>
    <dbReference type="NCBI Taxonomy" id="2766980"/>
    <lineage>
        <taxon>Bacteria</taxon>
        <taxon>Pseudomonadati</taxon>
        <taxon>Bacteroidota</taxon>
        <taxon>Cytophagia</taxon>
        <taxon>Cytophagales</taxon>
        <taxon>Hymenobacteraceae</taxon>
        <taxon>Pontibacter</taxon>
    </lineage>
</organism>
<dbReference type="InterPro" id="IPR034804">
    <property type="entry name" value="SQR/QFR_C/D"/>
</dbReference>
<comment type="caution">
    <text evidence="2">The sequence shown here is derived from an EMBL/GenBank/DDBJ whole genome shotgun (WGS) entry which is preliminary data.</text>
</comment>
<dbReference type="SUPFAM" id="SSF81343">
    <property type="entry name" value="Fumarate reductase respiratory complex transmembrane subunits"/>
    <property type="match status" value="1"/>
</dbReference>
<feature type="transmembrane region" description="Helical" evidence="1">
    <location>
        <begin position="205"/>
        <end position="230"/>
    </location>
</feature>
<reference evidence="2 3" key="1">
    <citation type="submission" date="2020-09" db="EMBL/GenBank/DDBJ databases">
        <title>Genome sequencing and assembly of Pontibacter sp.</title>
        <authorList>
            <person name="Chhetri G."/>
        </authorList>
    </citation>
    <scope>NUCLEOTIDE SEQUENCE [LARGE SCALE GENOMIC DNA]</scope>
    <source>
        <strain evidence="2 3">JH31</strain>
    </source>
</reference>
<feature type="transmembrane region" description="Helical" evidence="1">
    <location>
        <begin position="16"/>
        <end position="40"/>
    </location>
</feature>
<keyword evidence="1" id="KW-1133">Transmembrane helix</keyword>
<feature type="transmembrane region" description="Helical" evidence="1">
    <location>
        <begin position="110"/>
        <end position="129"/>
    </location>
</feature>
<dbReference type="Proteomes" id="UP000625551">
    <property type="component" value="Unassembled WGS sequence"/>
</dbReference>
<evidence type="ECO:0000313" key="3">
    <source>
        <dbReference type="Proteomes" id="UP000625551"/>
    </source>
</evidence>
<dbReference type="CDD" id="cd03498">
    <property type="entry name" value="SQR_TypeB_2_TM"/>
    <property type="match status" value="1"/>
</dbReference>